<sequence>MADISFFSSYDTRSHRNLEGRAAGSCRSGDTDRYLGGQAAATEPARKARSRRTGSEQEE</sequence>
<dbReference type="Proteomes" id="UP000029492">
    <property type="component" value="Chromosome"/>
</dbReference>
<evidence type="ECO:0000256" key="1">
    <source>
        <dbReference type="SAM" id="MobiDB-lite"/>
    </source>
</evidence>
<name>A0A089NV78_9HYPH</name>
<feature type="compositionally biased region" description="Polar residues" evidence="1">
    <location>
        <begin position="1"/>
        <end position="11"/>
    </location>
</feature>
<dbReference type="KEGG" id="mor:MOC_4081"/>
<dbReference type="EMBL" id="CP003811">
    <property type="protein sequence ID" value="AIQ91836.1"/>
    <property type="molecule type" value="Genomic_DNA"/>
</dbReference>
<dbReference type="STRING" id="693986.MOC_4081"/>
<keyword evidence="3" id="KW-1185">Reference proteome</keyword>
<evidence type="ECO:0000313" key="3">
    <source>
        <dbReference type="Proteomes" id="UP000029492"/>
    </source>
</evidence>
<dbReference type="AlphaFoldDB" id="A0A089NV78"/>
<gene>
    <name evidence="2" type="ORF">MOC_4081</name>
</gene>
<dbReference type="HOGENOM" id="CLU_2955288_0_0_5"/>
<evidence type="ECO:0000313" key="2">
    <source>
        <dbReference type="EMBL" id="AIQ91836.1"/>
    </source>
</evidence>
<feature type="region of interest" description="Disordered" evidence="1">
    <location>
        <begin position="1"/>
        <end position="59"/>
    </location>
</feature>
<proteinExistence type="predicted"/>
<organism evidence="2 3">
    <name type="scientific">Methylobacterium oryzae CBMB20</name>
    <dbReference type="NCBI Taxonomy" id="693986"/>
    <lineage>
        <taxon>Bacteria</taxon>
        <taxon>Pseudomonadati</taxon>
        <taxon>Pseudomonadota</taxon>
        <taxon>Alphaproteobacteria</taxon>
        <taxon>Hyphomicrobiales</taxon>
        <taxon>Methylobacteriaceae</taxon>
        <taxon>Methylobacterium</taxon>
    </lineage>
</organism>
<reference evidence="2 3" key="1">
    <citation type="journal article" date="2014" name="PLoS ONE">
        <title>Genome Information of Methylobacterium oryzae, a Plant-Probiotic Methylotroph in the Phyllosphere.</title>
        <authorList>
            <person name="Kwak M.J."/>
            <person name="Jeong H."/>
            <person name="Madhaiyan M."/>
            <person name="Lee Y."/>
            <person name="Sa T.M."/>
            <person name="Oh T.K."/>
            <person name="Kim J.F."/>
        </authorList>
    </citation>
    <scope>NUCLEOTIDE SEQUENCE [LARGE SCALE GENOMIC DNA]</scope>
    <source>
        <strain evidence="2 3">CBMB20</strain>
    </source>
</reference>
<protein>
    <submittedName>
        <fullName evidence="2">Protein of unassigned function</fullName>
    </submittedName>
</protein>
<accession>A0A089NV78</accession>